<feature type="transmembrane region" description="Helical" evidence="5">
    <location>
        <begin position="108"/>
        <end position="131"/>
    </location>
</feature>
<comment type="subcellular location">
    <subcellularLocation>
        <location evidence="5">Endoplasmic reticulum membrane</location>
        <topology evidence="5">Multi-pass membrane protein</topology>
    </subcellularLocation>
    <subcellularLocation>
        <location evidence="1">Membrane</location>
        <topology evidence="1">Multi-pass membrane protein</topology>
    </subcellularLocation>
</comment>
<name>A0A4V4HDK0_DENBC</name>
<dbReference type="GO" id="GO:0004671">
    <property type="term" value="F:protein C-terminal S-isoprenylcysteine carboxyl O-methyltransferase activity"/>
    <property type="evidence" value="ECO:0007669"/>
    <property type="project" value="UniProtKB-EC"/>
</dbReference>
<evidence type="ECO:0000256" key="4">
    <source>
        <dbReference type="ARBA" id="ARBA00023136"/>
    </source>
</evidence>
<evidence type="ECO:0000256" key="5">
    <source>
        <dbReference type="RuleBase" id="RU362022"/>
    </source>
</evidence>
<accession>A0A4V4HDK0</accession>
<keyword evidence="5" id="KW-0489">Methyltransferase</keyword>
<evidence type="ECO:0000256" key="3">
    <source>
        <dbReference type="ARBA" id="ARBA00022989"/>
    </source>
</evidence>
<evidence type="ECO:0000313" key="7">
    <source>
        <dbReference type="Proteomes" id="UP000297245"/>
    </source>
</evidence>
<proteinExistence type="inferred from homology"/>
<sequence length="160" mass="18309">MQERILKLLFSNHDPESLRPTLSFCIGFVLLCLGGLLRYACYRCLGNLFTFELSVRQDHRLVTCGPYSVVRHPSYTALCLCCAGLLTVLFGGGSYMQVSGLLRTVSGVLVSLVTLSFWIRLIPTIVGRTYFEDRMMKDQFGEEWEEWARNVRWRLVPGLF</sequence>
<keyword evidence="5" id="KW-0949">S-adenosyl-L-methionine</keyword>
<dbReference type="Proteomes" id="UP000297245">
    <property type="component" value="Unassembled WGS sequence"/>
</dbReference>
<dbReference type="EC" id="2.1.1.100" evidence="5"/>
<dbReference type="Pfam" id="PF04140">
    <property type="entry name" value="ICMT"/>
    <property type="match status" value="1"/>
</dbReference>
<dbReference type="OrthoDB" id="422086at2759"/>
<organism evidence="6 7">
    <name type="scientific">Dendrothele bispora (strain CBS 962.96)</name>
    <dbReference type="NCBI Taxonomy" id="1314807"/>
    <lineage>
        <taxon>Eukaryota</taxon>
        <taxon>Fungi</taxon>
        <taxon>Dikarya</taxon>
        <taxon>Basidiomycota</taxon>
        <taxon>Agaricomycotina</taxon>
        <taxon>Agaricomycetes</taxon>
        <taxon>Agaricomycetidae</taxon>
        <taxon>Agaricales</taxon>
        <taxon>Agaricales incertae sedis</taxon>
        <taxon>Dendrothele</taxon>
    </lineage>
</organism>
<evidence type="ECO:0000256" key="2">
    <source>
        <dbReference type="ARBA" id="ARBA00022692"/>
    </source>
</evidence>
<protein>
    <recommendedName>
        <fullName evidence="5">Protein-S-isoprenylcysteine O-methyltransferase</fullName>
        <ecNumber evidence="5">2.1.1.100</ecNumber>
    </recommendedName>
</protein>
<dbReference type="PANTHER" id="PTHR12714">
    <property type="entry name" value="PROTEIN-S ISOPRENYLCYSTEINE O-METHYLTRANSFERASE"/>
    <property type="match status" value="1"/>
</dbReference>
<keyword evidence="3 5" id="KW-1133">Transmembrane helix</keyword>
<keyword evidence="5" id="KW-0256">Endoplasmic reticulum</keyword>
<dbReference type="GO" id="GO:0032259">
    <property type="term" value="P:methylation"/>
    <property type="evidence" value="ECO:0007669"/>
    <property type="project" value="UniProtKB-KW"/>
</dbReference>
<comment type="caution">
    <text evidence="5">Lacks conserved residue(s) required for the propagation of feature annotation.</text>
</comment>
<keyword evidence="4 5" id="KW-0472">Membrane</keyword>
<dbReference type="GO" id="GO:0005789">
    <property type="term" value="C:endoplasmic reticulum membrane"/>
    <property type="evidence" value="ECO:0007669"/>
    <property type="project" value="UniProtKB-SubCell"/>
</dbReference>
<keyword evidence="2 5" id="KW-0812">Transmembrane</keyword>
<dbReference type="AlphaFoldDB" id="A0A4V4HDK0"/>
<comment type="similarity">
    <text evidence="5">Belongs to the class VI-like SAM-binding methyltransferase superfamily. Isoprenylcysteine carboxyl methyltransferase family.</text>
</comment>
<dbReference type="Gene3D" id="1.20.120.1630">
    <property type="match status" value="1"/>
</dbReference>
<keyword evidence="7" id="KW-1185">Reference proteome</keyword>
<gene>
    <name evidence="6" type="ORF">K435DRAFT_681477</name>
</gene>
<dbReference type="EMBL" id="ML179445">
    <property type="protein sequence ID" value="THU87565.1"/>
    <property type="molecule type" value="Genomic_DNA"/>
</dbReference>
<feature type="transmembrane region" description="Helical" evidence="5">
    <location>
        <begin position="75"/>
        <end position="96"/>
    </location>
</feature>
<evidence type="ECO:0000313" key="6">
    <source>
        <dbReference type="EMBL" id="THU87565.1"/>
    </source>
</evidence>
<comment type="catalytic activity">
    <reaction evidence="5">
        <text>[protein]-C-terminal S-[(2E,6E)-farnesyl]-L-cysteine + S-adenosyl-L-methionine = [protein]-C-terminal S-[(2E,6E)-farnesyl]-L-cysteine methyl ester + S-adenosyl-L-homocysteine</text>
        <dbReference type="Rhea" id="RHEA:21672"/>
        <dbReference type="Rhea" id="RHEA-COMP:12125"/>
        <dbReference type="Rhea" id="RHEA-COMP:12126"/>
        <dbReference type="ChEBI" id="CHEBI:57856"/>
        <dbReference type="ChEBI" id="CHEBI:59789"/>
        <dbReference type="ChEBI" id="CHEBI:90510"/>
        <dbReference type="ChEBI" id="CHEBI:90511"/>
        <dbReference type="EC" id="2.1.1.100"/>
    </reaction>
</comment>
<dbReference type="PANTHER" id="PTHR12714:SF9">
    <property type="entry name" value="PROTEIN-S-ISOPRENYLCYSTEINE O-METHYLTRANSFERASE"/>
    <property type="match status" value="1"/>
</dbReference>
<feature type="transmembrane region" description="Helical" evidence="5">
    <location>
        <begin position="20"/>
        <end position="41"/>
    </location>
</feature>
<keyword evidence="5" id="KW-0808">Transferase</keyword>
<evidence type="ECO:0000256" key="1">
    <source>
        <dbReference type="ARBA" id="ARBA00004141"/>
    </source>
</evidence>
<reference evidence="6 7" key="1">
    <citation type="journal article" date="2019" name="Nat. Ecol. Evol.">
        <title>Megaphylogeny resolves global patterns of mushroom evolution.</title>
        <authorList>
            <person name="Varga T."/>
            <person name="Krizsan K."/>
            <person name="Foldi C."/>
            <person name="Dima B."/>
            <person name="Sanchez-Garcia M."/>
            <person name="Sanchez-Ramirez S."/>
            <person name="Szollosi G.J."/>
            <person name="Szarkandi J.G."/>
            <person name="Papp V."/>
            <person name="Albert L."/>
            <person name="Andreopoulos W."/>
            <person name="Angelini C."/>
            <person name="Antonin V."/>
            <person name="Barry K.W."/>
            <person name="Bougher N.L."/>
            <person name="Buchanan P."/>
            <person name="Buyck B."/>
            <person name="Bense V."/>
            <person name="Catcheside P."/>
            <person name="Chovatia M."/>
            <person name="Cooper J."/>
            <person name="Damon W."/>
            <person name="Desjardin D."/>
            <person name="Finy P."/>
            <person name="Geml J."/>
            <person name="Haridas S."/>
            <person name="Hughes K."/>
            <person name="Justo A."/>
            <person name="Karasinski D."/>
            <person name="Kautmanova I."/>
            <person name="Kiss B."/>
            <person name="Kocsube S."/>
            <person name="Kotiranta H."/>
            <person name="LaButti K.M."/>
            <person name="Lechner B.E."/>
            <person name="Liimatainen K."/>
            <person name="Lipzen A."/>
            <person name="Lukacs Z."/>
            <person name="Mihaltcheva S."/>
            <person name="Morgado L.N."/>
            <person name="Niskanen T."/>
            <person name="Noordeloos M.E."/>
            <person name="Ohm R.A."/>
            <person name="Ortiz-Santana B."/>
            <person name="Ovrebo C."/>
            <person name="Racz N."/>
            <person name="Riley R."/>
            <person name="Savchenko A."/>
            <person name="Shiryaev A."/>
            <person name="Soop K."/>
            <person name="Spirin V."/>
            <person name="Szebenyi C."/>
            <person name="Tomsovsky M."/>
            <person name="Tulloss R.E."/>
            <person name="Uehling J."/>
            <person name="Grigoriev I.V."/>
            <person name="Vagvolgyi C."/>
            <person name="Papp T."/>
            <person name="Martin F.M."/>
            <person name="Miettinen O."/>
            <person name="Hibbett D.S."/>
            <person name="Nagy L.G."/>
        </authorList>
    </citation>
    <scope>NUCLEOTIDE SEQUENCE [LARGE SCALE GENOMIC DNA]</scope>
    <source>
        <strain evidence="6 7">CBS 962.96</strain>
    </source>
</reference>
<dbReference type="InterPro" id="IPR007269">
    <property type="entry name" value="ICMT_MeTrfase"/>
</dbReference>